<sequence>MHGNKTALVLGATGLVGKALVRQLLVDPRYTSITLLVRRPLPASLFSDPAGKLNPIVIDFGALQDYQGYFSVSHVYCCLGTTMKIAGSKAAFRKVDFEYVHIAAQLTRAQRAESFVWISSVGADAKSANFYLRVKGELENALMRMPQLPNAAAVRPSLLLGERAESRPAEDIMQALAPMLGKLMVGPLKKYRPVTAAEVAHKMITLQHFE</sequence>
<dbReference type="Gene3D" id="3.40.50.720">
    <property type="entry name" value="NAD(P)-binding Rossmann-like Domain"/>
    <property type="match status" value="1"/>
</dbReference>
<evidence type="ECO:0000259" key="1">
    <source>
        <dbReference type="Pfam" id="PF13460"/>
    </source>
</evidence>
<reference evidence="2 3" key="1">
    <citation type="submission" date="2016-08" db="EMBL/GenBank/DDBJ databases">
        <authorList>
            <person name="Seilhamer J.J."/>
        </authorList>
    </citation>
    <scope>NUCLEOTIDE SEQUENCE [LARGE SCALE GENOMIC DNA]</scope>
    <source>
        <strain evidence="2 3">KCTC 42603</strain>
    </source>
</reference>
<dbReference type="RefSeq" id="WP_070127664.1">
    <property type="nucleotide sequence ID" value="NZ_MDHN01000043.1"/>
</dbReference>
<accession>A0A1E7Z5Q4</accession>
<dbReference type="STRING" id="1656094.BFC18_00840"/>
<dbReference type="PANTHER" id="PTHR14097">
    <property type="entry name" value="OXIDOREDUCTASE HTATIP2"/>
    <property type="match status" value="1"/>
</dbReference>
<feature type="domain" description="NAD(P)-binding" evidence="1">
    <location>
        <begin position="11"/>
        <end position="130"/>
    </location>
</feature>
<name>A0A1E7Z5Q4_9ALTE</name>
<dbReference type="PANTHER" id="PTHR14097:SF7">
    <property type="entry name" value="OXIDOREDUCTASE HTATIP2"/>
    <property type="match status" value="1"/>
</dbReference>
<dbReference type="Pfam" id="PF13460">
    <property type="entry name" value="NAD_binding_10"/>
    <property type="match status" value="1"/>
</dbReference>
<dbReference type="InterPro" id="IPR036291">
    <property type="entry name" value="NAD(P)-bd_dom_sf"/>
</dbReference>
<gene>
    <name evidence="2" type="ORF">BFC18_00840</name>
</gene>
<keyword evidence="3" id="KW-1185">Reference proteome</keyword>
<evidence type="ECO:0000313" key="2">
    <source>
        <dbReference type="EMBL" id="OFC68812.1"/>
    </source>
</evidence>
<comment type="caution">
    <text evidence="2">The sequence shown here is derived from an EMBL/GenBank/DDBJ whole genome shotgun (WGS) entry which is preliminary data.</text>
</comment>
<dbReference type="InterPro" id="IPR016040">
    <property type="entry name" value="NAD(P)-bd_dom"/>
</dbReference>
<dbReference type="AlphaFoldDB" id="A0A1E7Z5Q4"/>
<protein>
    <submittedName>
        <fullName evidence="2">Epimerase</fullName>
    </submittedName>
</protein>
<dbReference type="SUPFAM" id="SSF51735">
    <property type="entry name" value="NAD(P)-binding Rossmann-fold domains"/>
    <property type="match status" value="1"/>
</dbReference>
<proteinExistence type="predicted"/>
<dbReference type="EMBL" id="MDHN01000043">
    <property type="protein sequence ID" value="OFC68812.1"/>
    <property type="molecule type" value="Genomic_DNA"/>
</dbReference>
<dbReference type="OrthoDB" id="9798632at2"/>
<evidence type="ECO:0000313" key="3">
    <source>
        <dbReference type="Proteomes" id="UP000175691"/>
    </source>
</evidence>
<dbReference type="Proteomes" id="UP000175691">
    <property type="component" value="Unassembled WGS sequence"/>
</dbReference>
<organism evidence="2 3">
    <name type="scientific">Alteromonas confluentis</name>
    <dbReference type="NCBI Taxonomy" id="1656094"/>
    <lineage>
        <taxon>Bacteria</taxon>
        <taxon>Pseudomonadati</taxon>
        <taxon>Pseudomonadota</taxon>
        <taxon>Gammaproteobacteria</taxon>
        <taxon>Alteromonadales</taxon>
        <taxon>Alteromonadaceae</taxon>
        <taxon>Alteromonas/Salinimonas group</taxon>
        <taxon>Alteromonas</taxon>
    </lineage>
</organism>